<accession>A0A060X392</accession>
<proteinExistence type="predicted"/>
<dbReference type="AlphaFoldDB" id="A0A060X392"/>
<evidence type="ECO:0000313" key="2">
    <source>
        <dbReference type="Proteomes" id="UP000193380"/>
    </source>
</evidence>
<reference evidence="1" key="2">
    <citation type="submission" date="2014-03" db="EMBL/GenBank/DDBJ databases">
        <authorList>
            <person name="Genoscope - CEA"/>
        </authorList>
    </citation>
    <scope>NUCLEOTIDE SEQUENCE</scope>
</reference>
<evidence type="ECO:0000313" key="1">
    <source>
        <dbReference type="EMBL" id="CDQ74078.1"/>
    </source>
</evidence>
<dbReference type="Proteomes" id="UP000193380">
    <property type="component" value="Unassembled WGS sequence"/>
</dbReference>
<sequence length="44" mass="4837">MLNLLEDYLETVEGVKKHLPRTTGPSKLTTTASTLKCLQTDTTS</sequence>
<name>A0A060X392_ONCMY</name>
<organism evidence="1 2">
    <name type="scientific">Oncorhynchus mykiss</name>
    <name type="common">Rainbow trout</name>
    <name type="synonym">Salmo gairdneri</name>
    <dbReference type="NCBI Taxonomy" id="8022"/>
    <lineage>
        <taxon>Eukaryota</taxon>
        <taxon>Metazoa</taxon>
        <taxon>Chordata</taxon>
        <taxon>Craniata</taxon>
        <taxon>Vertebrata</taxon>
        <taxon>Euteleostomi</taxon>
        <taxon>Actinopterygii</taxon>
        <taxon>Neopterygii</taxon>
        <taxon>Teleostei</taxon>
        <taxon>Protacanthopterygii</taxon>
        <taxon>Salmoniformes</taxon>
        <taxon>Salmonidae</taxon>
        <taxon>Salmoninae</taxon>
        <taxon>Oncorhynchus</taxon>
    </lineage>
</organism>
<dbReference type="EMBL" id="FR904948">
    <property type="protein sequence ID" value="CDQ74078.1"/>
    <property type="molecule type" value="Genomic_DNA"/>
</dbReference>
<dbReference type="PaxDb" id="8022-A0A060X392"/>
<protein>
    <submittedName>
        <fullName evidence="1">Uncharacterized protein</fullName>
    </submittedName>
</protein>
<gene>
    <name evidence="1" type="ORF">GSONMT00010855001</name>
</gene>
<reference evidence="1" key="1">
    <citation type="journal article" date="2014" name="Nat. Commun.">
        <title>The rainbow trout genome provides novel insights into evolution after whole-genome duplication in vertebrates.</title>
        <authorList>
            <person name="Berthelot C."/>
            <person name="Brunet F."/>
            <person name="Chalopin D."/>
            <person name="Juanchich A."/>
            <person name="Bernard M."/>
            <person name="Noel B."/>
            <person name="Bento P."/>
            <person name="Da Silva C."/>
            <person name="Labadie K."/>
            <person name="Alberti A."/>
            <person name="Aury J.M."/>
            <person name="Louis A."/>
            <person name="Dehais P."/>
            <person name="Bardou P."/>
            <person name="Montfort J."/>
            <person name="Klopp C."/>
            <person name="Cabau C."/>
            <person name="Gaspin C."/>
            <person name="Thorgaard G.H."/>
            <person name="Boussaha M."/>
            <person name="Quillet E."/>
            <person name="Guyomard R."/>
            <person name="Galiana D."/>
            <person name="Bobe J."/>
            <person name="Volff J.N."/>
            <person name="Genet C."/>
            <person name="Wincker P."/>
            <person name="Jaillon O."/>
            <person name="Roest Crollius H."/>
            <person name="Guiguen Y."/>
        </authorList>
    </citation>
    <scope>NUCLEOTIDE SEQUENCE [LARGE SCALE GENOMIC DNA]</scope>
</reference>